<dbReference type="Pfam" id="PF01406">
    <property type="entry name" value="tRNA-synt_1e"/>
    <property type="match status" value="1"/>
</dbReference>
<keyword evidence="9 13" id="KW-0067">ATP-binding</keyword>
<evidence type="ECO:0000256" key="10">
    <source>
        <dbReference type="ARBA" id="ARBA00022917"/>
    </source>
</evidence>
<evidence type="ECO:0000256" key="4">
    <source>
        <dbReference type="ARBA" id="ARBA00022490"/>
    </source>
</evidence>
<dbReference type="Gene3D" id="3.40.50.620">
    <property type="entry name" value="HUPs"/>
    <property type="match status" value="1"/>
</dbReference>
<dbReference type="Gene3D" id="1.20.120.1910">
    <property type="entry name" value="Cysteine-tRNA ligase, C-terminal anti-codon recognition domain"/>
    <property type="match status" value="1"/>
</dbReference>
<comment type="caution">
    <text evidence="16">The sequence shown here is derived from an EMBL/GenBank/DDBJ whole genome shotgun (WGS) entry which is preliminary data.</text>
</comment>
<evidence type="ECO:0000256" key="14">
    <source>
        <dbReference type="SAM" id="MobiDB-lite"/>
    </source>
</evidence>
<feature type="domain" description="Cysteinyl-tRNA synthetase class Ia DALR" evidence="15">
    <location>
        <begin position="353"/>
        <end position="412"/>
    </location>
</feature>
<keyword evidence="8 13" id="KW-0862">Zinc</keyword>
<dbReference type="SUPFAM" id="SSF47323">
    <property type="entry name" value="Anticodon-binding domain of a subclass of class I aminoacyl-tRNA synthetases"/>
    <property type="match status" value="1"/>
</dbReference>
<dbReference type="GO" id="GO:0004817">
    <property type="term" value="F:cysteine-tRNA ligase activity"/>
    <property type="evidence" value="ECO:0007669"/>
    <property type="project" value="UniProtKB-UniRule"/>
</dbReference>
<comment type="subunit">
    <text evidence="3 13">Monomer.</text>
</comment>
<dbReference type="PANTHER" id="PTHR10890">
    <property type="entry name" value="CYSTEINYL-TRNA SYNTHETASE"/>
    <property type="match status" value="1"/>
</dbReference>
<dbReference type="HAMAP" id="MF_00041">
    <property type="entry name" value="Cys_tRNA_synth"/>
    <property type="match status" value="1"/>
</dbReference>
<accession>A0A149U062</accession>
<feature type="binding site" evidence="13">
    <location>
        <position position="244"/>
    </location>
    <ligand>
        <name>Zn(2+)</name>
        <dbReference type="ChEBI" id="CHEBI:29105"/>
    </ligand>
</feature>
<evidence type="ECO:0000256" key="5">
    <source>
        <dbReference type="ARBA" id="ARBA00022598"/>
    </source>
</evidence>
<proteinExistence type="inferred from homology"/>
<evidence type="ECO:0000256" key="1">
    <source>
        <dbReference type="ARBA" id="ARBA00004496"/>
    </source>
</evidence>
<evidence type="ECO:0000256" key="7">
    <source>
        <dbReference type="ARBA" id="ARBA00022741"/>
    </source>
</evidence>
<dbReference type="InterPro" id="IPR032678">
    <property type="entry name" value="tRNA-synt_1_cat_dom"/>
</dbReference>
<feature type="binding site" evidence="13">
    <location>
        <position position="39"/>
    </location>
    <ligand>
        <name>Zn(2+)</name>
        <dbReference type="ChEBI" id="CHEBI:29105"/>
    </ligand>
</feature>
<dbReference type="RefSeq" id="WP_082782407.1">
    <property type="nucleotide sequence ID" value="NZ_JAIMFP010000004.1"/>
</dbReference>
<dbReference type="EMBL" id="LHZU01000135">
    <property type="protein sequence ID" value="KXV58811.1"/>
    <property type="molecule type" value="Genomic_DNA"/>
</dbReference>
<dbReference type="PATRIC" id="fig|446692.4.peg.1873"/>
<keyword evidence="10 13" id="KW-0648">Protein biosynthesis</keyword>
<evidence type="ECO:0000256" key="9">
    <source>
        <dbReference type="ARBA" id="ARBA00022840"/>
    </source>
</evidence>
<evidence type="ECO:0000259" key="15">
    <source>
        <dbReference type="SMART" id="SM00840"/>
    </source>
</evidence>
<comment type="catalytic activity">
    <reaction evidence="12 13">
        <text>tRNA(Cys) + L-cysteine + ATP = L-cysteinyl-tRNA(Cys) + AMP + diphosphate</text>
        <dbReference type="Rhea" id="RHEA:17773"/>
        <dbReference type="Rhea" id="RHEA-COMP:9661"/>
        <dbReference type="Rhea" id="RHEA-COMP:9679"/>
        <dbReference type="ChEBI" id="CHEBI:30616"/>
        <dbReference type="ChEBI" id="CHEBI:33019"/>
        <dbReference type="ChEBI" id="CHEBI:35235"/>
        <dbReference type="ChEBI" id="CHEBI:78442"/>
        <dbReference type="ChEBI" id="CHEBI:78517"/>
        <dbReference type="ChEBI" id="CHEBI:456215"/>
        <dbReference type="EC" id="6.1.1.16"/>
    </reaction>
</comment>
<keyword evidence="7 13" id="KW-0547">Nucleotide-binding</keyword>
<evidence type="ECO:0000256" key="2">
    <source>
        <dbReference type="ARBA" id="ARBA00005594"/>
    </source>
</evidence>
<dbReference type="GO" id="GO:0006423">
    <property type="term" value="P:cysteinyl-tRNA aminoacylation"/>
    <property type="evidence" value="ECO:0007669"/>
    <property type="project" value="UniProtKB-UniRule"/>
</dbReference>
<comment type="cofactor">
    <cofactor evidence="13">
        <name>Zn(2+)</name>
        <dbReference type="ChEBI" id="CHEBI:29105"/>
    </cofactor>
    <text evidence="13">Binds 1 zinc ion per subunit.</text>
</comment>
<dbReference type="Proteomes" id="UP000075360">
    <property type="component" value="Unassembled WGS sequence"/>
</dbReference>
<reference evidence="16 17" key="1">
    <citation type="submission" date="2015-06" db="EMBL/GenBank/DDBJ databases">
        <title>Improved classification and identification of acetic acid bacteria using matrix-assisted laser desorption/ionization time-of-flight mass spectrometry; Gluconobacter nephelii and Gluconobacter uchimurae are later heterotypic synonyms of Gluconobacter japonicus and Gluconobacter oxydans, respectively.</title>
        <authorList>
            <person name="Li L."/>
            <person name="Cleenwerck I."/>
            <person name="De Vuyst L."/>
            <person name="Vandamme P."/>
        </authorList>
    </citation>
    <scope>NUCLEOTIDE SEQUENCE [LARGE SCALE GENOMIC DNA]</scope>
    <source>
        <strain evidence="16 17">LMG 23690</strain>
    </source>
</reference>
<keyword evidence="6 13" id="KW-0479">Metal-binding</keyword>
<dbReference type="OrthoDB" id="9815130at2"/>
<dbReference type="PRINTS" id="PR00983">
    <property type="entry name" value="TRNASYNTHCYS"/>
</dbReference>
<organism evidence="16 17">
    <name type="scientific">Acetobacter senegalensis</name>
    <dbReference type="NCBI Taxonomy" id="446692"/>
    <lineage>
        <taxon>Bacteria</taxon>
        <taxon>Pseudomonadati</taxon>
        <taxon>Pseudomonadota</taxon>
        <taxon>Alphaproteobacteria</taxon>
        <taxon>Acetobacterales</taxon>
        <taxon>Acetobacteraceae</taxon>
        <taxon>Acetobacter</taxon>
    </lineage>
</organism>
<dbReference type="NCBIfam" id="TIGR00435">
    <property type="entry name" value="cysS"/>
    <property type="match status" value="1"/>
</dbReference>
<dbReference type="SMART" id="SM00840">
    <property type="entry name" value="DALR_2"/>
    <property type="match status" value="1"/>
</dbReference>
<name>A0A149U062_9PROT</name>
<evidence type="ECO:0000256" key="12">
    <source>
        <dbReference type="ARBA" id="ARBA00047398"/>
    </source>
</evidence>
<keyword evidence="11 13" id="KW-0030">Aminoacyl-tRNA synthetase</keyword>
<comment type="subcellular location">
    <subcellularLocation>
        <location evidence="1 13">Cytoplasm</location>
    </subcellularLocation>
</comment>
<dbReference type="InterPro" id="IPR015803">
    <property type="entry name" value="Cys-tRNA-ligase"/>
</dbReference>
<feature type="binding site" evidence="13">
    <location>
        <position position="219"/>
    </location>
    <ligand>
        <name>Zn(2+)</name>
        <dbReference type="ChEBI" id="CHEBI:29105"/>
    </ligand>
</feature>
<dbReference type="FunFam" id="3.40.50.620:FF:000068">
    <property type="entry name" value="Cysteine--tRNA ligase"/>
    <property type="match status" value="1"/>
</dbReference>
<dbReference type="AlphaFoldDB" id="A0A149U062"/>
<feature type="short sequence motif" description="'HIGH' region" evidence="13">
    <location>
        <begin position="41"/>
        <end position="51"/>
    </location>
</feature>
<dbReference type="EC" id="6.1.1.16" evidence="13"/>
<evidence type="ECO:0000256" key="13">
    <source>
        <dbReference type="HAMAP-Rule" id="MF_00041"/>
    </source>
</evidence>
<protein>
    <recommendedName>
        <fullName evidence="13">Cysteine--tRNA ligase</fullName>
        <ecNumber evidence="13">6.1.1.16</ecNumber>
    </recommendedName>
    <alternativeName>
        <fullName evidence="13">Cysteinyl-tRNA synthetase</fullName>
        <shortName evidence="13">CysRS</shortName>
    </alternativeName>
</protein>
<feature type="binding site" evidence="13">
    <location>
        <position position="280"/>
    </location>
    <ligand>
        <name>ATP</name>
        <dbReference type="ChEBI" id="CHEBI:30616"/>
    </ligand>
</feature>
<comment type="similarity">
    <text evidence="2 13">Belongs to the class-I aminoacyl-tRNA synthetase family.</text>
</comment>
<dbReference type="InterPro" id="IPR024909">
    <property type="entry name" value="Cys-tRNA/MSH_ligase"/>
</dbReference>
<feature type="binding site" evidence="13">
    <location>
        <position position="248"/>
    </location>
    <ligand>
        <name>Zn(2+)</name>
        <dbReference type="ChEBI" id="CHEBI:29105"/>
    </ligand>
</feature>
<evidence type="ECO:0000256" key="6">
    <source>
        <dbReference type="ARBA" id="ARBA00022723"/>
    </source>
</evidence>
<evidence type="ECO:0000256" key="3">
    <source>
        <dbReference type="ARBA" id="ARBA00011245"/>
    </source>
</evidence>
<feature type="short sequence motif" description="'KMSKS' region" evidence="13">
    <location>
        <begin position="277"/>
        <end position="281"/>
    </location>
</feature>
<dbReference type="CDD" id="cd00672">
    <property type="entry name" value="CysRS_core"/>
    <property type="match status" value="1"/>
</dbReference>
<evidence type="ECO:0000256" key="11">
    <source>
        <dbReference type="ARBA" id="ARBA00023146"/>
    </source>
</evidence>
<keyword evidence="5 13" id="KW-0436">Ligase</keyword>
<dbReference type="InterPro" id="IPR015273">
    <property type="entry name" value="Cys-tRNA-synt_Ia_DALR"/>
</dbReference>
<feature type="region of interest" description="Disordered" evidence="14">
    <location>
        <begin position="473"/>
        <end position="492"/>
    </location>
</feature>
<keyword evidence="4 13" id="KW-0963">Cytoplasm</keyword>
<dbReference type="GO" id="GO:0005829">
    <property type="term" value="C:cytosol"/>
    <property type="evidence" value="ECO:0007669"/>
    <property type="project" value="TreeGrafter"/>
</dbReference>
<dbReference type="InterPro" id="IPR009080">
    <property type="entry name" value="tRNAsynth_Ia_anticodon-bd"/>
</dbReference>
<dbReference type="PANTHER" id="PTHR10890:SF3">
    <property type="entry name" value="CYSTEINE--TRNA LIGASE, CYTOPLASMIC"/>
    <property type="match status" value="1"/>
</dbReference>
<dbReference type="SUPFAM" id="SSF52374">
    <property type="entry name" value="Nucleotidylyl transferase"/>
    <property type="match status" value="1"/>
</dbReference>
<gene>
    <name evidence="13" type="primary">cysS</name>
    <name evidence="16" type="ORF">AD948_10720</name>
</gene>
<evidence type="ECO:0000313" key="16">
    <source>
        <dbReference type="EMBL" id="KXV58811.1"/>
    </source>
</evidence>
<evidence type="ECO:0000313" key="17">
    <source>
        <dbReference type="Proteomes" id="UP000075360"/>
    </source>
</evidence>
<evidence type="ECO:0000256" key="8">
    <source>
        <dbReference type="ARBA" id="ARBA00022833"/>
    </source>
</evidence>
<sequence length="492" mass="55506">MKETGTDPGRHALFLTNTLSGRKQRFQPRDPNRVTLYVCGPTVYNYAHLGNARSAVVFDLLYRVLRQKYSRVLYARNFTDVDDKINAEAARTGQSIRVLTDRFIDAYRSDMKALGLLTPDFEPRVTDHIPDIISIISRLIDRGYAYVAEGHVLFHVPSFEQYGVLSGRKQEDLMAGGRVEIAPFKHDPADFVLWKPSSPDLPGWESPWGRGRPGWHIECSAMIENRLGLPIDLHGGGQDLIFPHHENEIAQSVSARDGAEYCKFWVHNGFVTVEGRKMSKSLGNVVLVHDLLKETEGEAIRLALLSSHYRQPLDWSKELLDRCRRTLQRLRRLLSDTDHLAQEDSVDGSTELSVARALDDDLNTPAALSALFETAGRLRRAETPSVRVRLRAELLGGLHVLGLLQKEEQASLPPVLDVSISDMVDRRTEARERRDFDEADRLRDVLLARGVILEDTAQGTRWHVKDALCQIPAEKGDRQEDVAPNSQSKDAR</sequence>
<dbReference type="GO" id="GO:0005524">
    <property type="term" value="F:ATP binding"/>
    <property type="evidence" value="ECO:0007669"/>
    <property type="project" value="UniProtKB-UniRule"/>
</dbReference>
<dbReference type="Pfam" id="PF09190">
    <property type="entry name" value="DALR_2"/>
    <property type="match status" value="1"/>
</dbReference>
<dbReference type="GO" id="GO:0008270">
    <property type="term" value="F:zinc ion binding"/>
    <property type="evidence" value="ECO:0007669"/>
    <property type="project" value="UniProtKB-UniRule"/>
</dbReference>
<dbReference type="InterPro" id="IPR014729">
    <property type="entry name" value="Rossmann-like_a/b/a_fold"/>
</dbReference>